<dbReference type="PANTHER" id="PTHR45740">
    <property type="entry name" value="POLY [ADP-RIBOSE] POLYMERASE"/>
    <property type="match status" value="1"/>
</dbReference>
<dbReference type="EMBL" id="JH993076">
    <property type="protein sequence ID" value="EKX36295.1"/>
    <property type="molecule type" value="Genomic_DNA"/>
</dbReference>
<dbReference type="Gene3D" id="3.90.228.10">
    <property type="match status" value="1"/>
</dbReference>
<evidence type="ECO:0000259" key="2">
    <source>
        <dbReference type="PROSITE" id="PS51059"/>
    </source>
</evidence>
<evidence type="ECO:0000313" key="4">
    <source>
        <dbReference type="EnsemblProtists" id="EKX36295"/>
    </source>
</evidence>
<dbReference type="GeneID" id="17293030"/>
<dbReference type="Pfam" id="PF00644">
    <property type="entry name" value="PARP"/>
    <property type="match status" value="1"/>
</dbReference>
<dbReference type="GO" id="GO:1990404">
    <property type="term" value="F:NAD+-protein mono-ADP-ribosyltransferase activity"/>
    <property type="evidence" value="ECO:0007669"/>
    <property type="project" value="TreeGrafter"/>
</dbReference>
<gene>
    <name evidence="3" type="ORF">GUITHDRAFT_155278</name>
</gene>
<reference evidence="5" key="2">
    <citation type="submission" date="2012-11" db="EMBL/GenBank/DDBJ databases">
        <authorList>
            <person name="Kuo A."/>
            <person name="Curtis B.A."/>
            <person name="Tanifuji G."/>
            <person name="Burki F."/>
            <person name="Gruber A."/>
            <person name="Irimia M."/>
            <person name="Maruyama S."/>
            <person name="Arias M.C."/>
            <person name="Ball S.G."/>
            <person name="Gile G.H."/>
            <person name="Hirakawa Y."/>
            <person name="Hopkins J.F."/>
            <person name="Rensing S.A."/>
            <person name="Schmutz J."/>
            <person name="Symeonidi A."/>
            <person name="Elias M."/>
            <person name="Eveleigh R.J."/>
            <person name="Herman E.K."/>
            <person name="Klute M.J."/>
            <person name="Nakayama T."/>
            <person name="Obornik M."/>
            <person name="Reyes-Prieto A."/>
            <person name="Armbrust E.V."/>
            <person name="Aves S.J."/>
            <person name="Beiko R.G."/>
            <person name="Coutinho P."/>
            <person name="Dacks J.B."/>
            <person name="Durnford D.G."/>
            <person name="Fast N.M."/>
            <person name="Green B.R."/>
            <person name="Grisdale C."/>
            <person name="Hempe F."/>
            <person name="Henrissat B."/>
            <person name="Hoppner M.P."/>
            <person name="Ishida K.-I."/>
            <person name="Kim E."/>
            <person name="Koreny L."/>
            <person name="Kroth P.G."/>
            <person name="Liu Y."/>
            <person name="Malik S.-B."/>
            <person name="Maier U.G."/>
            <person name="McRose D."/>
            <person name="Mock T."/>
            <person name="Neilson J.A."/>
            <person name="Onodera N.T."/>
            <person name="Poole A.M."/>
            <person name="Pritham E.J."/>
            <person name="Richards T.A."/>
            <person name="Rocap G."/>
            <person name="Roy S.W."/>
            <person name="Sarai C."/>
            <person name="Schaack S."/>
            <person name="Shirato S."/>
            <person name="Slamovits C.H."/>
            <person name="Spencer D.F."/>
            <person name="Suzuki S."/>
            <person name="Worden A.Z."/>
            <person name="Zauner S."/>
            <person name="Barry K."/>
            <person name="Bell C."/>
            <person name="Bharti A.K."/>
            <person name="Crow J.A."/>
            <person name="Grimwood J."/>
            <person name="Kramer R."/>
            <person name="Lindquist E."/>
            <person name="Lucas S."/>
            <person name="Salamov A."/>
            <person name="McFadden G.I."/>
            <person name="Lane C.E."/>
            <person name="Keeling P.J."/>
            <person name="Gray M.W."/>
            <person name="Grigoriev I.V."/>
            <person name="Archibald J.M."/>
        </authorList>
    </citation>
    <scope>NUCLEOTIDE SEQUENCE</scope>
    <source>
        <strain evidence="5">CCMP2712</strain>
    </source>
</reference>
<dbReference type="Proteomes" id="UP000011087">
    <property type="component" value="Unassembled WGS sequence"/>
</dbReference>
<reference evidence="3 5" key="1">
    <citation type="journal article" date="2012" name="Nature">
        <title>Algal genomes reveal evolutionary mosaicism and the fate of nucleomorphs.</title>
        <authorList>
            <consortium name="DOE Joint Genome Institute"/>
            <person name="Curtis B.A."/>
            <person name="Tanifuji G."/>
            <person name="Burki F."/>
            <person name="Gruber A."/>
            <person name="Irimia M."/>
            <person name="Maruyama S."/>
            <person name="Arias M.C."/>
            <person name="Ball S.G."/>
            <person name="Gile G.H."/>
            <person name="Hirakawa Y."/>
            <person name="Hopkins J.F."/>
            <person name="Kuo A."/>
            <person name="Rensing S.A."/>
            <person name="Schmutz J."/>
            <person name="Symeonidi A."/>
            <person name="Elias M."/>
            <person name="Eveleigh R.J."/>
            <person name="Herman E.K."/>
            <person name="Klute M.J."/>
            <person name="Nakayama T."/>
            <person name="Obornik M."/>
            <person name="Reyes-Prieto A."/>
            <person name="Armbrust E.V."/>
            <person name="Aves S.J."/>
            <person name="Beiko R.G."/>
            <person name="Coutinho P."/>
            <person name="Dacks J.B."/>
            <person name="Durnford D.G."/>
            <person name="Fast N.M."/>
            <person name="Green B.R."/>
            <person name="Grisdale C.J."/>
            <person name="Hempel F."/>
            <person name="Henrissat B."/>
            <person name="Hoppner M.P."/>
            <person name="Ishida K."/>
            <person name="Kim E."/>
            <person name="Koreny L."/>
            <person name="Kroth P.G."/>
            <person name="Liu Y."/>
            <person name="Malik S.B."/>
            <person name="Maier U.G."/>
            <person name="McRose D."/>
            <person name="Mock T."/>
            <person name="Neilson J.A."/>
            <person name="Onodera N.T."/>
            <person name="Poole A.M."/>
            <person name="Pritham E.J."/>
            <person name="Richards T.A."/>
            <person name="Rocap G."/>
            <person name="Roy S.W."/>
            <person name="Sarai C."/>
            <person name="Schaack S."/>
            <person name="Shirato S."/>
            <person name="Slamovits C.H."/>
            <person name="Spencer D.F."/>
            <person name="Suzuki S."/>
            <person name="Worden A.Z."/>
            <person name="Zauner S."/>
            <person name="Barry K."/>
            <person name="Bell C."/>
            <person name="Bharti A.K."/>
            <person name="Crow J.A."/>
            <person name="Grimwood J."/>
            <person name="Kramer R."/>
            <person name="Lindquist E."/>
            <person name="Lucas S."/>
            <person name="Salamov A."/>
            <person name="McFadden G.I."/>
            <person name="Lane C.E."/>
            <person name="Keeling P.J."/>
            <person name="Gray M.W."/>
            <person name="Grigoriev I.V."/>
            <person name="Archibald J.M."/>
        </authorList>
    </citation>
    <scope>NUCLEOTIDE SEQUENCE</scope>
    <source>
        <strain evidence="3 5">CCMP2712</strain>
    </source>
</reference>
<dbReference type="EC" id="2.4.2.-" evidence="1"/>
<dbReference type="OMA" id="WRICGAN"/>
<proteinExistence type="predicted"/>
<evidence type="ECO:0000256" key="1">
    <source>
        <dbReference type="RuleBase" id="RU362114"/>
    </source>
</evidence>
<sequence>MIESGVARKRTAVLTDRPWMDSELKRDTESNEVFLFHGTKAHSVDCIIDGGLDERVGNLGGSFGAGIYFAENSSKSAGFCSPNAQGLKSMFLVRVVLGDPIENAQVRNHRRPPPNASTGRLYDSVIGNPQAREFIVYDRNQTYLELLIEFR</sequence>
<dbReference type="AlphaFoldDB" id="L1IKJ0"/>
<dbReference type="EnsemblProtists" id="EKX36295">
    <property type="protein sequence ID" value="EKX36295"/>
    <property type="gene ID" value="GUITHDRAFT_155278"/>
</dbReference>
<keyword evidence="1" id="KW-0808">Transferase</keyword>
<dbReference type="GO" id="GO:0005634">
    <property type="term" value="C:nucleus"/>
    <property type="evidence" value="ECO:0007669"/>
    <property type="project" value="TreeGrafter"/>
</dbReference>
<keyword evidence="1" id="KW-0328">Glycosyltransferase</keyword>
<dbReference type="PROSITE" id="PS51059">
    <property type="entry name" value="PARP_CATALYTIC"/>
    <property type="match status" value="1"/>
</dbReference>
<dbReference type="HOGENOM" id="CLU_014825_3_0_1"/>
<dbReference type="PANTHER" id="PTHR45740:SF2">
    <property type="entry name" value="POLY [ADP-RIBOSE] POLYMERASE"/>
    <property type="match status" value="1"/>
</dbReference>
<dbReference type="InterPro" id="IPR051712">
    <property type="entry name" value="ARTD-AVP"/>
</dbReference>
<dbReference type="GO" id="GO:0003950">
    <property type="term" value="F:NAD+ poly-ADP-ribosyltransferase activity"/>
    <property type="evidence" value="ECO:0007669"/>
    <property type="project" value="UniProtKB-UniRule"/>
</dbReference>
<dbReference type="SUPFAM" id="SSF56399">
    <property type="entry name" value="ADP-ribosylation"/>
    <property type="match status" value="1"/>
</dbReference>
<protein>
    <recommendedName>
        <fullName evidence="1">Poly [ADP-ribose] polymerase</fullName>
        <shortName evidence="1">PARP</shortName>
        <ecNumber evidence="1">2.4.2.-</ecNumber>
    </recommendedName>
</protein>
<accession>L1IKJ0</accession>
<dbReference type="eggNOG" id="ENOG502SC3Y">
    <property type="taxonomic scope" value="Eukaryota"/>
</dbReference>
<dbReference type="PaxDb" id="55529-EKX36295"/>
<organism evidence="3">
    <name type="scientific">Guillardia theta (strain CCMP2712)</name>
    <name type="common">Cryptophyte</name>
    <dbReference type="NCBI Taxonomy" id="905079"/>
    <lineage>
        <taxon>Eukaryota</taxon>
        <taxon>Cryptophyceae</taxon>
        <taxon>Pyrenomonadales</taxon>
        <taxon>Geminigeraceae</taxon>
        <taxon>Guillardia</taxon>
    </lineage>
</organism>
<keyword evidence="1" id="KW-0520">NAD</keyword>
<dbReference type="KEGG" id="gtt:GUITHDRAFT_155278"/>
<name>L1IKJ0_GUITC</name>
<evidence type="ECO:0000313" key="3">
    <source>
        <dbReference type="EMBL" id="EKX36295.1"/>
    </source>
</evidence>
<reference evidence="4" key="3">
    <citation type="submission" date="2016-03" db="UniProtKB">
        <authorList>
            <consortium name="EnsemblProtists"/>
        </authorList>
    </citation>
    <scope>IDENTIFICATION</scope>
</reference>
<dbReference type="InterPro" id="IPR012317">
    <property type="entry name" value="Poly(ADP-ribose)pol_cat_dom"/>
</dbReference>
<evidence type="ECO:0000313" key="5">
    <source>
        <dbReference type="Proteomes" id="UP000011087"/>
    </source>
</evidence>
<dbReference type="OrthoDB" id="6133115at2759"/>
<dbReference type="RefSeq" id="XP_005823275.1">
    <property type="nucleotide sequence ID" value="XM_005823218.1"/>
</dbReference>
<keyword evidence="5" id="KW-1185">Reference proteome</keyword>
<feature type="domain" description="PARP catalytic" evidence="2">
    <location>
        <begin position="1"/>
        <end position="151"/>
    </location>
</feature>